<dbReference type="Gene3D" id="3.40.1000.10">
    <property type="entry name" value="Mog1/PsbP, alpha/beta/alpha sandwich"/>
    <property type="match status" value="1"/>
</dbReference>
<accession>A0ABN1WIV9</accession>
<evidence type="ECO:0000313" key="4">
    <source>
        <dbReference type="EMBL" id="GAA1251067.1"/>
    </source>
</evidence>
<gene>
    <name evidence="4" type="ORF">GCM10009676_42320</name>
</gene>
<dbReference type="EMBL" id="BAAALN010000018">
    <property type="protein sequence ID" value="GAA1251067.1"/>
    <property type="molecule type" value="Genomic_DNA"/>
</dbReference>
<dbReference type="Pfam" id="PF09449">
    <property type="entry name" value="DUF2020"/>
    <property type="match status" value="1"/>
</dbReference>
<feature type="compositionally biased region" description="Polar residues" evidence="1">
    <location>
        <begin position="46"/>
        <end position="56"/>
    </location>
</feature>
<evidence type="ECO:0000259" key="3">
    <source>
        <dbReference type="Pfam" id="PF09449"/>
    </source>
</evidence>
<feature type="compositionally biased region" description="Gly residues" evidence="1">
    <location>
        <begin position="35"/>
        <end position="45"/>
    </location>
</feature>
<evidence type="ECO:0000313" key="5">
    <source>
        <dbReference type="Proteomes" id="UP001500653"/>
    </source>
</evidence>
<evidence type="ECO:0000256" key="1">
    <source>
        <dbReference type="SAM" id="MobiDB-lite"/>
    </source>
</evidence>
<feature type="domain" description="DUF2020" evidence="3">
    <location>
        <begin position="64"/>
        <end position="198"/>
    </location>
</feature>
<proteinExistence type="predicted"/>
<dbReference type="RefSeq" id="WP_253864119.1">
    <property type="nucleotide sequence ID" value="NZ_BAAALN010000018.1"/>
</dbReference>
<evidence type="ECO:0000256" key="2">
    <source>
        <dbReference type="SAM" id="SignalP"/>
    </source>
</evidence>
<feature type="region of interest" description="Disordered" evidence="1">
    <location>
        <begin position="26"/>
        <end position="99"/>
    </location>
</feature>
<sequence>MRRPLAFGTRAGLAGLAAAAITLAGCSIPEPGSNGSSGGDGGSGTATGEQTRTVTRTEPAPELPPEPKPAGVVDACPYLPTTDAERANGQGVSEVRTSTEQPHPTCFFYRPDGEVQLVTQVFTGAPDVATGIVNRAAPIDTSNPTEQPAGWSGGYLSGDEGAVYAVSKQGNAVVVTTNQAQSVKARTVATDVIATLGL</sequence>
<name>A0ABN1WIV9_9PSEU</name>
<keyword evidence="2" id="KW-0732">Signal</keyword>
<reference evidence="4 5" key="1">
    <citation type="journal article" date="2019" name="Int. J. Syst. Evol. Microbiol.">
        <title>The Global Catalogue of Microorganisms (GCM) 10K type strain sequencing project: providing services to taxonomists for standard genome sequencing and annotation.</title>
        <authorList>
            <consortium name="The Broad Institute Genomics Platform"/>
            <consortium name="The Broad Institute Genome Sequencing Center for Infectious Disease"/>
            <person name="Wu L."/>
            <person name="Ma J."/>
        </authorList>
    </citation>
    <scope>NUCLEOTIDE SEQUENCE [LARGE SCALE GENOMIC DNA]</scope>
    <source>
        <strain evidence="4 5">JCM 13023</strain>
    </source>
</reference>
<dbReference type="InterPro" id="IPR016123">
    <property type="entry name" value="Mog1/PsbP_a/b/a-sand"/>
</dbReference>
<dbReference type="InterPro" id="IPR018567">
    <property type="entry name" value="DUF2020"/>
</dbReference>
<dbReference type="PROSITE" id="PS51257">
    <property type="entry name" value="PROKAR_LIPOPROTEIN"/>
    <property type="match status" value="1"/>
</dbReference>
<feature type="signal peptide" evidence="2">
    <location>
        <begin position="1"/>
        <end position="19"/>
    </location>
</feature>
<dbReference type="SUPFAM" id="SSF55724">
    <property type="entry name" value="Mog1p/PsbP-like"/>
    <property type="match status" value="1"/>
</dbReference>
<protein>
    <submittedName>
        <fullName evidence="4">DUF2020 domain-containing protein</fullName>
    </submittedName>
</protein>
<comment type="caution">
    <text evidence="4">The sequence shown here is derived from an EMBL/GenBank/DDBJ whole genome shotgun (WGS) entry which is preliminary data.</text>
</comment>
<organism evidence="4 5">
    <name type="scientific">Prauserella halophila</name>
    <dbReference type="NCBI Taxonomy" id="185641"/>
    <lineage>
        <taxon>Bacteria</taxon>
        <taxon>Bacillati</taxon>
        <taxon>Actinomycetota</taxon>
        <taxon>Actinomycetes</taxon>
        <taxon>Pseudonocardiales</taxon>
        <taxon>Pseudonocardiaceae</taxon>
        <taxon>Prauserella</taxon>
    </lineage>
</organism>
<keyword evidence="5" id="KW-1185">Reference proteome</keyword>
<dbReference type="Proteomes" id="UP001500653">
    <property type="component" value="Unassembled WGS sequence"/>
</dbReference>
<feature type="chain" id="PRO_5046845632" evidence="2">
    <location>
        <begin position="20"/>
        <end position="198"/>
    </location>
</feature>